<dbReference type="PANTHER" id="PTHR37425:SF1">
    <property type="entry name" value="OUTER MEMBRANE PROTEIN"/>
    <property type="match status" value="1"/>
</dbReference>
<evidence type="ECO:0000256" key="10">
    <source>
        <dbReference type="ARBA" id="ARBA00093448"/>
    </source>
</evidence>
<dbReference type="InterPro" id="IPR009045">
    <property type="entry name" value="Zn_M74/Hedgehog-like"/>
</dbReference>
<comment type="pathway">
    <text evidence="2">Cell wall biogenesis; cell wall polysaccharide biosynthesis.</text>
</comment>
<sequence>MPSYNSAELASQPADVAAAAESNQQSASEAPAGAARPDQVVNVPAAGSPTAQKTTTEQDMPARTAGTDEQNGDALKQAKGDPQADADTTGKPAQVIATAGDPAEAMPAKKKNFLSSFFGTSPAAAAPSPIRQDRSSSAASAKPAQTFIENRPVASDAEASPKPDAKKAAKPIIDLQPARKPAALASLGSDNGLPGVRQTSLFEIKRKSGLDDDSDIDVHEEDEYGPIQVAYSAGLARLAPNGLLKQTETVETACLKPNLVRMLKAIEQRFGRKLIITSGYRSRAHNVRVNGARNSMHMYCAAADIHVPGVSKWDIAQFVRSLPGRGGVGTYCHTNAVHVDVGPERDWNWRCGRRKA</sequence>
<proteinExistence type="inferred from homology"/>
<evidence type="ECO:0000256" key="5">
    <source>
        <dbReference type="ARBA" id="ARBA00022729"/>
    </source>
</evidence>
<evidence type="ECO:0000313" key="15">
    <source>
        <dbReference type="Proteomes" id="UP000680348"/>
    </source>
</evidence>
<dbReference type="GO" id="GO:0006508">
    <property type="term" value="P:proteolysis"/>
    <property type="evidence" value="ECO:0007669"/>
    <property type="project" value="UniProtKB-KW"/>
</dbReference>
<dbReference type="GO" id="GO:0008237">
    <property type="term" value="F:metallopeptidase activity"/>
    <property type="evidence" value="ECO:0007669"/>
    <property type="project" value="UniProtKB-KW"/>
</dbReference>
<keyword evidence="9" id="KW-0961">Cell wall biogenesis/degradation</keyword>
<evidence type="ECO:0000256" key="12">
    <source>
        <dbReference type="SAM" id="MobiDB-lite"/>
    </source>
</evidence>
<evidence type="ECO:0000256" key="6">
    <source>
        <dbReference type="ARBA" id="ARBA00022801"/>
    </source>
</evidence>
<keyword evidence="15" id="KW-1185">Reference proteome</keyword>
<gene>
    <name evidence="14" type="ORF">KEU06_13680</name>
</gene>
<evidence type="ECO:0000256" key="9">
    <source>
        <dbReference type="ARBA" id="ARBA00023316"/>
    </source>
</evidence>
<evidence type="ECO:0000313" key="14">
    <source>
        <dbReference type="EMBL" id="MBS3649659.1"/>
    </source>
</evidence>
<comment type="cofactor">
    <cofactor evidence="1">
        <name>Zn(2+)</name>
        <dbReference type="ChEBI" id="CHEBI:29105"/>
    </cofactor>
</comment>
<feature type="domain" description="Peptidase M15A C-terminal" evidence="13">
    <location>
        <begin position="237"/>
        <end position="340"/>
    </location>
</feature>
<protein>
    <recommendedName>
        <fullName evidence="11">Murein endopeptidase K</fullName>
    </recommendedName>
</protein>
<evidence type="ECO:0000256" key="4">
    <source>
        <dbReference type="ARBA" id="ARBA00022723"/>
    </source>
</evidence>
<organism evidence="14 15">
    <name type="scientific">Pseudaminobacter soli</name>
    <name type="common">ex Zhang et al. 2022</name>
    <dbReference type="NCBI Taxonomy" id="2831468"/>
    <lineage>
        <taxon>Bacteria</taxon>
        <taxon>Pseudomonadati</taxon>
        <taxon>Pseudomonadota</taxon>
        <taxon>Alphaproteobacteria</taxon>
        <taxon>Hyphomicrobiales</taxon>
        <taxon>Phyllobacteriaceae</taxon>
        <taxon>Pseudaminobacter</taxon>
    </lineage>
</organism>
<feature type="compositionally biased region" description="Low complexity" evidence="12">
    <location>
        <begin position="17"/>
        <end position="32"/>
    </location>
</feature>
<comment type="similarity">
    <text evidence="10">Belongs to the peptidase M15 family.</text>
</comment>
<evidence type="ECO:0000256" key="7">
    <source>
        <dbReference type="ARBA" id="ARBA00022833"/>
    </source>
</evidence>
<feature type="compositionally biased region" description="Polar residues" evidence="12">
    <location>
        <begin position="49"/>
        <end position="58"/>
    </location>
</feature>
<dbReference type="Pfam" id="PF08291">
    <property type="entry name" value="Peptidase_M15_3"/>
    <property type="match status" value="1"/>
</dbReference>
<evidence type="ECO:0000256" key="3">
    <source>
        <dbReference type="ARBA" id="ARBA00022670"/>
    </source>
</evidence>
<dbReference type="GO" id="GO:0071555">
    <property type="term" value="P:cell wall organization"/>
    <property type="evidence" value="ECO:0007669"/>
    <property type="project" value="UniProtKB-KW"/>
</dbReference>
<comment type="caution">
    <text evidence="14">The sequence shown here is derived from an EMBL/GenBank/DDBJ whole genome shotgun (WGS) entry which is preliminary data.</text>
</comment>
<dbReference type="Gene3D" id="3.30.1380.10">
    <property type="match status" value="1"/>
</dbReference>
<evidence type="ECO:0000259" key="13">
    <source>
        <dbReference type="Pfam" id="PF08291"/>
    </source>
</evidence>
<keyword evidence="6" id="KW-0378">Hydrolase</keyword>
<dbReference type="AlphaFoldDB" id="A0A942DX43"/>
<dbReference type="InterPro" id="IPR010275">
    <property type="entry name" value="MepK"/>
</dbReference>
<reference evidence="14" key="1">
    <citation type="submission" date="2021-04" db="EMBL/GenBank/DDBJ databases">
        <title>Pseudaminobacter soli sp. nov., isolated from paddy soil contaminated by heavy metals.</title>
        <authorList>
            <person name="Zhang K."/>
        </authorList>
    </citation>
    <scope>NUCLEOTIDE SEQUENCE</scope>
    <source>
        <strain evidence="14">19-2017</strain>
    </source>
</reference>
<dbReference type="PANTHER" id="PTHR37425">
    <property type="match status" value="1"/>
</dbReference>
<dbReference type="Proteomes" id="UP000680348">
    <property type="component" value="Unassembled WGS sequence"/>
</dbReference>
<evidence type="ECO:0000256" key="2">
    <source>
        <dbReference type="ARBA" id="ARBA00004776"/>
    </source>
</evidence>
<dbReference type="EMBL" id="JAGWCR010000006">
    <property type="protein sequence ID" value="MBS3649659.1"/>
    <property type="molecule type" value="Genomic_DNA"/>
</dbReference>
<feature type="region of interest" description="Disordered" evidence="12">
    <location>
        <begin position="1"/>
        <end position="174"/>
    </location>
</feature>
<keyword evidence="8" id="KW-0482">Metalloprotease</keyword>
<dbReference type="InterPro" id="IPR013230">
    <property type="entry name" value="Peptidase_M15A_C"/>
</dbReference>
<dbReference type="SUPFAM" id="SSF55166">
    <property type="entry name" value="Hedgehog/DD-peptidase"/>
    <property type="match status" value="1"/>
</dbReference>
<accession>A0A942DX43</accession>
<dbReference type="GO" id="GO:0046872">
    <property type="term" value="F:metal ion binding"/>
    <property type="evidence" value="ECO:0007669"/>
    <property type="project" value="UniProtKB-KW"/>
</dbReference>
<name>A0A942DX43_9HYPH</name>
<evidence type="ECO:0000256" key="1">
    <source>
        <dbReference type="ARBA" id="ARBA00001947"/>
    </source>
</evidence>
<evidence type="ECO:0000256" key="11">
    <source>
        <dbReference type="ARBA" id="ARBA00093666"/>
    </source>
</evidence>
<evidence type="ECO:0000256" key="8">
    <source>
        <dbReference type="ARBA" id="ARBA00023049"/>
    </source>
</evidence>
<keyword evidence="4" id="KW-0479">Metal-binding</keyword>
<keyword evidence="5" id="KW-0732">Signal</keyword>
<keyword evidence="3" id="KW-0645">Protease</keyword>
<keyword evidence="7" id="KW-0862">Zinc</keyword>